<name>A0A3D9N1D5_9FLAO</name>
<dbReference type="Proteomes" id="UP000256919">
    <property type="component" value="Unassembled WGS sequence"/>
</dbReference>
<dbReference type="PROSITE" id="PS51257">
    <property type="entry name" value="PROKAR_LIPOPROTEIN"/>
    <property type="match status" value="1"/>
</dbReference>
<accession>A0A3D9N1D5</accession>
<dbReference type="EMBL" id="QREI01000002">
    <property type="protein sequence ID" value="REE25556.1"/>
    <property type="molecule type" value="Genomic_DNA"/>
</dbReference>
<gene>
    <name evidence="1" type="ORF">DFQ09_102146</name>
</gene>
<comment type="caution">
    <text evidence="1">The sequence shown here is derived from an EMBL/GenBank/DDBJ whole genome shotgun (WGS) entry which is preliminary data.</text>
</comment>
<reference evidence="1 2" key="1">
    <citation type="submission" date="2018-07" db="EMBL/GenBank/DDBJ databases">
        <title>Genomic Encyclopedia of Type Strains, Phase III (KMG-III): the genomes of soil and plant-associated and newly described type strains.</title>
        <authorList>
            <person name="Whitman W."/>
        </authorList>
    </citation>
    <scope>NUCLEOTIDE SEQUENCE [LARGE SCALE GENOMIC DNA]</scope>
    <source>
        <strain evidence="1 2">CECT 7948</strain>
    </source>
</reference>
<keyword evidence="2" id="KW-1185">Reference proteome</keyword>
<dbReference type="AlphaFoldDB" id="A0A3D9N1D5"/>
<dbReference type="OrthoDB" id="713995at2"/>
<organism evidence="1 2">
    <name type="scientific">Winogradskyella pacifica</name>
    <dbReference type="NCBI Taxonomy" id="664642"/>
    <lineage>
        <taxon>Bacteria</taxon>
        <taxon>Pseudomonadati</taxon>
        <taxon>Bacteroidota</taxon>
        <taxon>Flavobacteriia</taxon>
        <taxon>Flavobacteriales</taxon>
        <taxon>Flavobacteriaceae</taxon>
        <taxon>Winogradskyella</taxon>
    </lineage>
</organism>
<sequence length="133" mass="15052">MKNRLVLIVLLVTVFGCSDDEFSSVNKIVDEWKLTEIRYYTSSGNSIIAYSDVNIVYDFRNDGTLVVSGVEQGIYNNGTYEYEIEEGVVEGISDLVIFTVKIDQTYWAYDLTNGIMKLGLSHVDGPDLIFERN</sequence>
<evidence type="ECO:0000313" key="2">
    <source>
        <dbReference type="Proteomes" id="UP000256919"/>
    </source>
</evidence>
<evidence type="ECO:0000313" key="1">
    <source>
        <dbReference type="EMBL" id="REE25556.1"/>
    </source>
</evidence>
<protein>
    <recommendedName>
        <fullName evidence="3">Lipocalin-like protein</fullName>
    </recommendedName>
</protein>
<dbReference type="RefSeq" id="WP_115808550.1">
    <property type="nucleotide sequence ID" value="NZ_QREI01000002.1"/>
</dbReference>
<proteinExistence type="predicted"/>
<evidence type="ECO:0008006" key="3">
    <source>
        <dbReference type="Google" id="ProtNLM"/>
    </source>
</evidence>